<name>A0A0P8CFS5_9EURY</name>
<accession>A0A0P8CFS5</accession>
<sequence>MSLKCTGGCDFCEALTNTGDISKTSEYMGLGDLLPSRTIFDTKHFSVIASLGQIVEGYLLIISKEHYYSMAHITDDLYEELDILYSRTKLLLSNAYGPPIIFEHGPMPIEKEKDVSAIGGGSCVDHAHLHFVPFPVSSTHIISYLRRRFSCRTISNFEELKIQAERNIPYFFVETPKGERYIFDVPFPPPSQYLRQLLSNEIGVPEKWNWRIHPETERILTTVKLLNDYMYGRL</sequence>
<feature type="short sequence motif" description="Histidine triad motif" evidence="1">
    <location>
        <begin position="126"/>
        <end position="130"/>
    </location>
</feature>
<evidence type="ECO:0000256" key="1">
    <source>
        <dbReference type="PROSITE-ProRule" id="PRU00464"/>
    </source>
</evidence>
<dbReference type="InterPro" id="IPR011146">
    <property type="entry name" value="HIT-like"/>
</dbReference>
<reference evidence="3 4" key="1">
    <citation type="submission" date="2015-09" db="EMBL/GenBank/DDBJ databases">
        <title>A metagenomics-based metabolic model of nitrate-dependent anaerobic oxidation of methane by Methanoperedens-like archaea.</title>
        <authorList>
            <person name="Arshad A."/>
            <person name="Speth D.R."/>
            <person name="De Graaf R.M."/>
            <person name="Op Den Camp H.J."/>
            <person name="Jetten M.S."/>
            <person name="Welte C.U."/>
        </authorList>
    </citation>
    <scope>NUCLEOTIDE SEQUENCE [LARGE SCALE GENOMIC DNA]</scope>
</reference>
<dbReference type="SUPFAM" id="SSF54197">
    <property type="entry name" value="HIT-like"/>
    <property type="match status" value="1"/>
</dbReference>
<feature type="domain" description="HIT" evidence="2">
    <location>
        <begin position="25"/>
        <end position="141"/>
    </location>
</feature>
<dbReference type="Proteomes" id="UP000050360">
    <property type="component" value="Unassembled WGS sequence"/>
</dbReference>
<dbReference type="GO" id="GO:0003824">
    <property type="term" value="F:catalytic activity"/>
    <property type="evidence" value="ECO:0007669"/>
    <property type="project" value="InterPro"/>
</dbReference>
<dbReference type="PROSITE" id="PS51084">
    <property type="entry name" value="HIT_2"/>
    <property type="match status" value="1"/>
</dbReference>
<gene>
    <name evidence="3" type="ORF">MPEBLZ_03997</name>
</gene>
<evidence type="ECO:0000313" key="3">
    <source>
        <dbReference type="EMBL" id="KPQ41454.1"/>
    </source>
</evidence>
<dbReference type="EMBL" id="LKCM01000357">
    <property type="protein sequence ID" value="KPQ41454.1"/>
    <property type="molecule type" value="Genomic_DNA"/>
</dbReference>
<evidence type="ECO:0000259" key="2">
    <source>
        <dbReference type="PROSITE" id="PS51084"/>
    </source>
</evidence>
<protein>
    <recommendedName>
        <fullName evidence="2">HIT domain-containing protein</fullName>
    </recommendedName>
</protein>
<dbReference type="Gene3D" id="3.30.428.10">
    <property type="entry name" value="HIT-like"/>
    <property type="match status" value="1"/>
</dbReference>
<dbReference type="AlphaFoldDB" id="A0A0P8CFS5"/>
<dbReference type="InterPro" id="IPR036265">
    <property type="entry name" value="HIT-like_sf"/>
</dbReference>
<comment type="caution">
    <text evidence="3">The sequence shown here is derived from an EMBL/GenBank/DDBJ whole genome shotgun (WGS) entry which is preliminary data.</text>
</comment>
<evidence type="ECO:0000313" key="4">
    <source>
        <dbReference type="Proteomes" id="UP000050360"/>
    </source>
</evidence>
<proteinExistence type="predicted"/>
<organism evidence="3 4">
    <name type="scientific">Candidatus Methanoperedens nitratireducens</name>
    <dbReference type="NCBI Taxonomy" id="1392998"/>
    <lineage>
        <taxon>Archaea</taxon>
        <taxon>Methanobacteriati</taxon>
        <taxon>Methanobacteriota</taxon>
        <taxon>Stenosarchaea group</taxon>
        <taxon>Methanomicrobia</taxon>
        <taxon>Methanosarcinales</taxon>
        <taxon>ANME-2 cluster</taxon>
        <taxon>Candidatus Methanoperedentaceae</taxon>
        <taxon>Candidatus Methanoperedens</taxon>
    </lineage>
</organism>